<evidence type="ECO:0000256" key="8">
    <source>
        <dbReference type="ARBA" id="ARBA00042266"/>
    </source>
</evidence>
<dbReference type="PANTHER" id="PTHR43648">
    <property type="entry name" value="ELECTRON TRANSFER FLAVOPROTEIN BETA SUBUNIT LYSINE METHYLTRANSFERASE"/>
    <property type="match status" value="1"/>
</dbReference>
<dbReference type="AlphaFoldDB" id="A0A2G5CVE1"/>
<evidence type="ECO:0000256" key="5">
    <source>
        <dbReference type="ARBA" id="ARBA00022691"/>
    </source>
</evidence>
<evidence type="ECO:0000256" key="3">
    <source>
        <dbReference type="ARBA" id="ARBA00022603"/>
    </source>
</evidence>
<dbReference type="NCBIfam" id="TIGR00406">
    <property type="entry name" value="prmA"/>
    <property type="match status" value="1"/>
</dbReference>
<dbReference type="CDD" id="cd02440">
    <property type="entry name" value="AdoMet_MTases"/>
    <property type="match status" value="1"/>
</dbReference>
<dbReference type="InterPro" id="IPR029063">
    <property type="entry name" value="SAM-dependent_MTases_sf"/>
</dbReference>
<evidence type="ECO:0000313" key="10">
    <source>
        <dbReference type="Proteomes" id="UP000230069"/>
    </source>
</evidence>
<comment type="similarity">
    <text evidence="1">Belongs to the methyltransferase superfamily. PrmA family.</text>
</comment>
<dbReference type="HAMAP" id="MF_00735">
    <property type="entry name" value="Methyltr_PrmA"/>
    <property type="match status" value="1"/>
</dbReference>
<dbReference type="InParanoid" id="A0A2G5CVE1"/>
<keyword evidence="2" id="KW-0963">Cytoplasm</keyword>
<dbReference type="OrthoDB" id="419617at2759"/>
<dbReference type="GO" id="GO:0005739">
    <property type="term" value="C:mitochondrion"/>
    <property type="evidence" value="ECO:0007669"/>
    <property type="project" value="TreeGrafter"/>
</dbReference>
<organism evidence="9 10">
    <name type="scientific">Aquilegia coerulea</name>
    <name type="common">Rocky mountain columbine</name>
    <dbReference type="NCBI Taxonomy" id="218851"/>
    <lineage>
        <taxon>Eukaryota</taxon>
        <taxon>Viridiplantae</taxon>
        <taxon>Streptophyta</taxon>
        <taxon>Embryophyta</taxon>
        <taxon>Tracheophyta</taxon>
        <taxon>Spermatophyta</taxon>
        <taxon>Magnoliopsida</taxon>
        <taxon>Ranunculales</taxon>
        <taxon>Ranunculaceae</taxon>
        <taxon>Thalictroideae</taxon>
        <taxon>Aquilegia</taxon>
    </lineage>
</organism>
<dbReference type="FunCoup" id="A0A2G5CVE1">
    <property type="interactions" value="6"/>
</dbReference>
<keyword evidence="10" id="KW-1185">Reference proteome</keyword>
<keyword evidence="4" id="KW-0808">Transferase</keyword>
<accession>A0A2G5CVE1</accession>
<dbReference type="GO" id="GO:0016279">
    <property type="term" value="F:protein-lysine N-methyltransferase activity"/>
    <property type="evidence" value="ECO:0007669"/>
    <property type="project" value="TreeGrafter"/>
</dbReference>
<dbReference type="SUPFAM" id="SSF53335">
    <property type="entry name" value="S-adenosyl-L-methionine-dependent methyltransferases"/>
    <property type="match status" value="1"/>
</dbReference>
<gene>
    <name evidence="9" type="ORF">AQUCO_03600077v1</name>
</gene>
<dbReference type="GO" id="GO:0032259">
    <property type="term" value="P:methylation"/>
    <property type="evidence" value="ECO:0007669"/>
    <property type="project" value="UniProtKB-KW"/>
</dbReference>
<comment type="similarity">
    <text evidence="6">Belongs to the methyltransferase superfamily. ETFBKMT family.</text>
</comment>
<proteinExistence type="inferred from homology"/>
<evidence type="ECO:0000256" key="1">
    <source>
        <dbReference type="ARBA" id="ARBA00009741"/>
    </source>
</evidence>
<dbReference type="InterPro" id="IPR004498">
    <property type="entry name" value="Ribosomal_PrmA_MeTrfase"/>
</dbReference>
<dbReference type="STRING" id="218851.A0A2G5CVE1"/>
<evidence type="ECO:0000313" key="9">
    <source>
        <dbReference type="EMBL" id="PIA35170.1"/>
    </source>
</evidence>
<dbReference type="InterPro" id="IPR050078">
    <property type="entry name" value="Ribosomal_L11_MeTrfase_PrmA"/>
</dbReference>
<dbReference type="Proteomes" id="UP000230069">
    <property type="component" value="Unassembled WGS sequence"/>
</dbReference>
<dbReference type="PANTHER" id="PTHR43648:SF1">
    <property type="entry name" value="ELECTRON TRANSFER FLAVOPROTEIN BETA SUBUNIT LYSINE METHYLTRANSFERASE"/>
    <property type="match status" value="1"/>
</dbReference>
<evidence type="ECO:0000256" key="6">
    <source>
        <dbReference type="ARBA" id="ARBA00037932"/>
    </source>
</evidence>
<evidence type="ECO:0000256" key="7">
    <source>
        <dbReference type="ARBA" id="ARBA00041867"/>
    </source>
</evidence>
<protein>
    <recommendedName>
        <fullName evidence="8">ETFB lysine methyltransferase</fullName>
    </recommendedName>
    <alternativeName>
        <fullName evidence="7">Protein N-lysine methyltransferase METTL20</fullName>
    </alternativeName>
</protein>
<keyword evidence="3" id="KW-0489">Methyltransferase</keyword>
<name>A0A2G5CVE1_AQUCA</name>
<dbReference type="EMBL" id="KZ305053">
    <property type="protein sequence ID" value="PIA35170.1"/>
    <property type="molecule type" value="Genomic_DNA"/>
</dbReference>
<evidence type="ECO:0000256" key="4">
    <source>
        <dbReference type="ARBA" id="ARBA00022679"/>
    </source>
</evidence>
<evidence type="ECO:0000256" key="2">
    <source>
        <dbReference type="ARBA" id="ARBA00022490"/>
    </source>
</evidence>
<dbReference type="Pfam" id="PF06325">
    <property type="entry name" value="PrmA"/>
    <property type="match status" value="1"/>
</dbReference>
<dbReference type="Gene3D" id="3.40.50.150">
    <property type="entry name" value="Vaccinia Virus protein VP39"/>
    <property type="match status" value="1"/>
</dbReference>
<sequence>MLASLRNPFFKHLSSTFYSSSPLRFPLLPFSLFKASSLIPLKTRINLSLSTTFSCLSTSAQNSWTDVSYLSVQIFCRKHVSDMLSEALLCFGASSTSIDEPDKCEDEDEICINSIFTEDQDVSTCISHAADSIGLKEMPSYEIISNEKYEWIKKAQESFLPVEVTKGFWIVPEWRSPPDLQATNVVLNPGLAFGTGDHPTTKLCLLLLHGLIKGGEVFLDYGTGSGILGIAALKLGASLSVGVDIDPEAITSARQNAALNNIEPEKMQVYLVPSKTTHSADQRPCGNDTPSMGINTEKYDIVIANILMNPLLELADQIVDYAKPGGIIGLSGILYEQLPRIEECYSPYMENISVSEMDGWVCISGIKKTEL</sequence>
<reference evidence="9 10" key="1">
    <citation type="submission" date="2017-09" db="EMBL/GenBank/DDBJ databases">
        <title>WGS assembly of Aquilegia coerulea Goldsmith.</title>
        <authorList>
            <person name="Hodges S."/>
            <person name="Kramer E."/>
            <person name="Nordborg M."/>
            <person name="Tomkins J."/>
            <person name="Borevitz J."/>
            <person name="Derieg N."/>
            <person name="Yan J."/>
            <person name="Mihaltcheva S."/>
            <person name="Hayes R.D."/>
            <person name="Rokhsar D."/>
        </authorList>
    </citation>
    <scope>NUCLEOTIDE SEQUENCE [LARGE SCALE GENOMIC DNA]</scope>
    <source>
        <strain evidence="10">cv. Goldsmith</strain>
    </source>
</reference>
<keyword evidence="5" id="KW-0949">S-adenosyl-L-methionine</keyword>